<dbReference type="EMBL" id="CVRI01000066">
    <property type="protein sequence ID" value="CRL06326.1"/>
    <property type="molecule type" value="Genomic_DNA"/>
</dbReference>
<evidence type="ECO:0000259" key="6">
    <source>
        <dbReference type="Pfam" id="PF00151"/>
    </source>
</evidence>
<comment type="similarity">
    <text evidence="2 4">Belongs to the AB hydrolase superfamily. Lipase family.</text>
</comment>
<accession>A0A1J1J4B8</accession>
<evidence type="ECO:0000313" key="7">
    <source>
        <dbReference type="EMBL" id="CRL06326.1"/>
    </source>
</evidence>
<keyword evidence="5" id="KW-0732">Signal</keyword>
<dbReference type="GO" id="GO:0016042">
    <property type="term" value="P:lipid catabolic process"/>
    <property type="evidence" value="ECO:0007669"/>
    <property type="project" value="TreeGrafter"/>
</dbReference>
<proteinExistence type="inferred from homology"/>
<dbReference type="InterPro" id="IPR029058">
    <property type="entry name" value="AB_hydrolase_fold"/>
</dbReference>
<dbReference type="InterPro" id="IPR000734">
    <property type="entry name" value="TAG_lipase"/>
</dbReference>
<dbReference type="Gene3D" id="3.40.50.1820">
    <property type="entry name" value="alpha/beta hydrolase"/>
    <property type="match status" value="1"/>
</dbReference>
<dbReference type="GO" id="GO:0016298">
    <property type="term" value="F:lipase activity"/>
    <property type="evidence" value="ECO:0007669"/>
    <property type="project" value="InterPro"/>
</dbReference>
<reference evidence="7 8" key="1">
    <citation type="submission" date="2015-04" db="EMBL/GenBank/DDBJ databases">
        <authorList>
            <person name="Syromyatnikov M.Y."/>
            <person name="Popov V.N."/>
        </authorList>
    </citation>
    <scope>NUCLEOTIDE SEQUENCE [LARGE SCALE GENOMIC DNA]</scope>
</reference>
<dbReference type="Pfam" id="PF00151">
    <property type="entry name" value="Lipase"/>
    <property type="match status" value="1"/>
</dbReference>
<evidence type="ECO:0000313" key="8">
    <source>
        <dbReference type="Proteomes" id="UP000183832"/>
    </source>
</evidence>
<dbReference type="InterPro" id="IPR013818">
    <property type="entry name" value="Lipase"/>
</dbReference>
<dbReference type="GO" id="GO:0017171">
    <property type="term" value="F:serine hydrolase activity"/>
    <property type="evidence" value="ECO:0007669"/>
    <property type="project" value="TreeGrafter"/>
</dbReference>
<keyword evidence="8" id="KW-1185">Reference proteome</keyword>
<keyword evidence="3" id="KW-0964">Secreted</keyword>
<dbReference type="OrthoDB" id="199913at2759"/>
<dbReference type="PANTHER" id="PTHR11610">
    <property type="entry name" value="LIPASE"/>
    <property type="match status" value="1"/>
</dbReference>
<dbReference type="PRINTS" id="PR00821">
    <property type="entry name" value="TAGLIPASE"/>
</dbReference>
<evidence type="ECO:0000256" key="4">
    <source>
        <dbReference type="RuleBase" id="RU004262"/>
    </source>
</evidence>
<dbReference type="AlphaFoldDB" id="A0A1J1J4B8"/>
<gene>
    <name evidence="7" type="primary">similar to Lipase member I</name>
    <name evidence="7" type="ORF">CLUMA_CG018908</name>
</gene>
<organism evidence="7 8">
    <name type="scientific">Clunio marinus</name>
    <dbReference type="NCBI Taxonomy" id="568069"/>
    <lineage>
        <taxon>Eukaryota</taxon>
        <taxon>Metazoa</taxon>
        <taxon>Ecdysozoa</taxon>
        <taxon>Arthropoda</taxon>
        <taxon>Hexapoda</taxon>
        <taxon>Insecta</taxon>
        <taxon>Pterygota</taxon>
        <taxon>Neoptera</taxon>
        <taxon>Endopterygota</taxon>
        <taxon>Diptera</taxon>
        <taxon>Nematocera</taxon>
        <taxon>Chironomoidea</taxon>
        <taxon>Chironomidae</taxon>
        <taxon>Clunio</taxon>
    </lineage>
</organism>
<dbReference type="Proteomes" id="UP000183832">
    <property type="component" value="Unassembled WGS sequence"/>
</dbReference>
<feature type="signal peptide" evidence="5">
    <location>
        <begin position="1"/>
        <end position="17"/>
    </location>
</feature>
<protein>
    <submittedName>
        <fullName evidence="7">CLUMA_CG018908, isoform A</fullName>
    </submittedName>
</protein>
<feature type="domain" description="Lipase" evidence="6">
    <location>
        <begin position="30"/>
        <end position="280"/>
    </location>
</feature>
<evidence type="ECO:0000256" key="5">
    <source>
        <dbReference type="SAM" id="SignalP"/>
    </source>
</evidence>
<dbReference type="PANTHER" id="PTHR11610:SF150">
    <property type="entry name" value="FI01825P-RELATED"/>
    <property type="match status" value="1"/>
</dbReference>
<dbReference type="InterPro" id="IPR033906">
    <property type="entry name" value="Lipase_N"/>
</dbReference>
<comment type="subcellular location">
    <subcellularLocation>
        <location evidence="1">Secreted</location>
    </subcellularLocation>
</comment>
<evidence type="ECO:0000256" key="1">
    <source>
        <dbReference type="ARBA" id="ARBA00004613"/>
    </source>
</evidence>
<evidence type="ECO:0000256" key="2">
    <source>
        <dbReference type="ARBA" id="ARBA00010701"/>
    </source>
</evidence>
<dbReference type="STRING" id="568069.A0A1J1J4B8"/>
<dbReference type="CDD" id="cd00707">
    <property type="entry name" value="Pancreat_lipase_like"/>
    <property type="match status" value="1"/>
</dbReference>
<feature type="chain" id="PRO_5013289333" evidence="5">
    <location>
        <begin position="18"/>
        <end position="318"/>
    </location>
</feature>
<name>A0A1J1J4B8_9DIPT</name>
<dbReference type="GO" id="GO:0005615">
    <property type="term" value="C:extracellular space"/>
    <property type="evidence" value="ECO:0007669"/>
    <property type="project" value="TreeGrafter"/>
</dbReference>
<dbReference type="SUPFAM" id="SSF53474">
    <property type="entry name" value="alpha/beta-Hydrolases"/>
    <property type="match status" value="1"/>
</dbReference>
<evidence type="ECO:0000256" key="3">
    <source>
        <dbReference type="ARBA" id="ARBA00022525"/>
    </source>
</evidence>
<sequence length="318" mass="34237">MKLFVFIVIALTACASSTSINDPESVAPTFDATRDVILMLFTRSNPEVPVILRLNDLASIQNSPYDSSKPTRVLTHGFTGDSDVVFLALGRQVFLENHDFNIIVVDWSAGAQTINYAAAVARVRPVGAFVASFLDFLHINNLINFNNVYAIGNSLGAHVVGHIGKSVTRGRLNTIIGLDPAGPLFSIDRPDQRLDAGDATYVEAIHTNGPTRTVLGLGIGLPVAHADFFPNGGLTQPGCFLNQCHHDRAVYFYLEGISRNGFFGQRCNNVDDAINEACSGQPGAWISSEPSNGQQSLRGIFHLTTNSASPFAQGPIRP</sequence>